<evidence type="ECO:0000313" key="4">
    <source>
        <dbReference type="EMBL" id="CAF3901667.1"/>
    </source>
</evidence>
<accession>A0A819RUQ3</accession>
<comment type="caution">
    <text evidence="6">The sequence shown here is derived from an EMBL/GenBank/DDBJ whole genome shotgun (WGS) entry which is preliminary data.</text>
</comment>
<dbReference type="EMBL" id="CAJOBD010005924">
    <property type="protein sequence ID" value="CAF4046354.1"/>
    <property type="molecule type" value="Genomic_DNA"/>
</dbReference>
<dbReference type="EMBL" id="CAJOBE010005146">
    <property type="protein sequence ID" value="CAF3962357.1"/>
    <property type="molecule type" value="Genomic_DNA"/>
</dbReference>
<sequence length="103" mass="12111">MRCLTLQWILGNISIQNRSSIGLTSEELTSVEFLISSKYSTIFHVFLQFEERERKLTNEIQRLRTYLLKMEEFHTTDLIAAENREKSLRNQIAQLDNSNCAQN</sequence>
<evidence type="ECO:0000313" key="6">
    <source>
        <dbReference type="EMBL" id="CAF4046354.1"/>
    </source>
</evidence>
<dbReference type="Proteomes" id="UP000663864">
    <property type="component" value="Unassembled WGS sequence"/>
</dbReference>
<evidence type="ECO:0000313" key="2">
    <source>
        <dbReference type="EMBL" id="CAF1440747.1"/>
    </source>
</evidence>
<gene>
    <name evidence="5" type="ORF">FNK824_LOCUS23852</name>
    <name evidence="6" type="ORF">JBS370_LOCUS28790</name>
    <name evidence="4" type="ORF">OTI717_LOCUS23820</name>
    <name evidence="1" type="ORF">RFH988_LOCUS10071</name>
    <name evidence="2" type="ORF">SEV965_LOCUS33213</name>
    <name evidence="3" type="ORF">ZHD862_LOCUS34846</name>
</gene>
<dbReference type="Proteomes" id="UP000663836">
    <property type="component" value="Unassembled WGS sequence"/>
</dbReference>
<evidence type="ECO:0000313" key="5">
    <source>
        <dbReference type="EMBL" id="CAF3962357.1"/>
    </source>
</evidence>
<evidence type="ECO:0000313" key="1">
    <source>
        <dbReference type="EMBL" id="CAF0922392.1"/>
    </source>
</evidence>
<dbReference type="Proteomes" id="UP000663882">
    <property type="component" value="Unassembled WGS sequence"/>
</dbReference>
<dbReference type="EMBL" id="CAJNOT010004689">
    <property type="protein sequence ID" value="CAF1441631.1"/>
    <property type="molecule type" value="Genomic_DNA"/>
</dbReference>
<dbReference type="Proteomes" id="UP000663874">
    <property type="component" value="Unassembled WGS sequence"/>
</dbReference>
<dbReference type="AlphaFoldDB" id="A0A819RUQ3"/>
<evidence type="ECO:0000313" key="7">
    <source>
        <dbReference type="Proteomes" id="UP000663836"/>
    </source>
</evidence>
<organism evidence="6 7">
    <name type="scientific">Rotaria sordida</name>
    <dbReference type="NCBI Taxonomy" id="392033"/>
    <lineage>
        <taxon>Eukaryota</taxon>
        <taxon>Metazoa</taxon>
        <taxon>Spiralia</taxon>
        <taxon>Gnathifera</taxon>
        <taxon>Rotifera</taxon>
        <taxon>Eurotatoria</taxon>
        <taxon>Bdelloidea</taxon>
        <taxon>Philodinida</taxon>
        <taxon>Philodinidae</taxon>
        <taxon>Rotaria</taxon>
    </lineage>
</organism>
<dbReference type="EMBL" id="CAJNOO010000369">
    <property type="protein sequence ID" value="CAF0922392.1"/>
    <property type="molecule type" value="Genomic_DNA"/>
</dbReference>
<dbReference type="OrthoDB" id="425925at2759"/>
<protein>
    <submittedName>
        <fullName evidence="6">Uncharacterized protein</fullName>
    </submittedName>
</protein>
<dbReference type="EMBL" id="CAJNOU010004419">
    <property type="protein sequence ID" value="CAF1440747.1"/>
    <property type="molecule type" value="Genomic_DNA"/>
</dbReference>
<dbReference type="EMBL" id="CAJOAX010004345">
    <property type="protein sequence ID" value="CAF3901667.1"/>
    <property type="molecule type" value="Genomic_DNA"/>
</dbReference>
<proteinExistence type="predicted"/>
<dbReference type="Proteomes" id="UP000663823">
    <property type="component" value="Unassembled WGS sequence"/>
</dbReference>
<evidence type="ECO:0000313" key="3">
    <source>
        <dbReference type="EMBL" id="CAF1441631.1"/>
    </source>
</evidence>
<reference evidence="6" key="1">
    <citation type="submission" date="2021-02" db="EMBL/GenBank/DDBJ databases">
        <authorList>
            <person name="Nowell W R."/>
        </authorList>
    </citation>
    <scope>NUCLEOTIDE SEQUENCE</scope>
</reference>
<dbReference type="Proteomes" id="UP000663889">
    <property type="component" value="Unassembled WGS sequence"/>
</dbReference>
<name>A0A819RUQ3_9BILA</name>